<accession>A0AAE0S1S9</accession>
<sequence>MLLIDPFQEENGGQVCVSIDLSDVKNCKLFSVQDILVALDGIFGLSKSTFEGGQFLGTIFWFHLREKPSALSDTIYDRAKVLDLFKTLQLDSTHNLLFLKNLVRLEVFVRKAGIKSDSTEENDNNGTFSNFIPEVVRDSDEFVSSITDETSDPEGTLSELVFKLEVVDDRKMLEKRKRFISTVECLGKNANSDIVCHYNISFKAFVKVSKRNEFNIYTETWMVLNLFKVAAMSQDLKILTQNKVLSYRPYVSVATPLKQNSDHFKGHVFCFLPLPQEPKSITGLPVHLNAFFALSQNRRHIKWPSANQEEKDTHKDRDLVWNQLLLSELLPNAYSLLLRRIVSSSEENLGYNELVHTLYASIPDIDKVEGRWVKLAECLLSMIANDKIFYTNNIGGQWLHFAEAVFINFDDCEKYDETVIKALENVLVTYNQNYAPIPKHVHKSLSRFMNMEYLTPEKLSRLLSMNQEYNKFSSGEKLNLLTYFFCHHEYVFLKDLDLLPLKSGSFTIFSSNARGVSPVYIMDEDTVDLFPGLESKLVLPSITNSMQQHFQVLLESEDFQIQKLGKETVACLLQETILLNSIVSKERKLFSGRYLGECWMEKTWKYIVSNKCIDLFIHIPLVPLLNKFGDCGWNEEVELLKLTDKIILKEVPGILQSLPEGVCDALSLLSIKILPSLPAWLSHDILKDYVYFPTSSSLLRLLDCIQAEMQINCNSIVLEDFNGNCSAEARKQLVSFLITSETDEWTIRSRELVRELKLFTRTCERRFNIRIDSSFVSLSECNKITQVSNIPVRLSAPIIVATPAEAKLALHLGAEELDSIGIVIDILKNIAHCKYCEEEVNILMTFIFENFILYKNEEDILHYLQTIPFLKSRKKSSYCRVGDLFDPNVSGLQHLFLNEDKFPETFSEEPYLNILSSLGLKSEITFDDLIETAKTLDHMSSLADCKDAVETKAVAFMRILEIKIKESDSEFALIMSSLENLNCILAMKEKPDSFPEKLQWFVKDTVLYKPSEVQNSKYAHLVGSVMPLTNCDNCMYTEKWFKWNQAPPYDKVLKQLQYIIETYQMIPAEEVSTNVNEIYKYLNEMVSSDECSKDVLKDLQDMKCLLVNSQLMKPVEVVINLEHSCSPYLHSLDQTVCKYKHFLAAVGVRENYDVKDVLKALKIMRESICKEKLTGDDLRLWINLLSTLKDTMLVQHITFDDLDISLKFEIFAPDIDCIPRLTSNMCLYDKDGEINESLYVAHGMISQDLATNLGIRTKKTKLNEINSIGMAFGQKENLATRIKNLLSSYPCGMGIVKELLQNADDAGATEVFFIKDYRCHSCEKIFDGIAPLQGPALCVYNNSSFTKEDIEGIQNLGLGSKRSDPSKVGQYGIGFNSVYHLTDIPSFISKGPQCQNGGALVIFDPLCKYVPYATKERPGRMFNLDYIESYHPNILLGYNTDLLKSDNATMFRFPLRTAKMAEVSEISVKEMTTLEINKLLEDFRKEIYECLLFLKHITRVNISNISTGILKTEYTVEVHLSKEDEAKRQSFGGYIREFSGLKNLCVNKEPQQIDYTLSLKDNEGNTDSYYVVQRIGFGSTDNHVLEILEDAFNKGHLYYLPAGGVAMSLEALKEVKITHNSTSSNFNHSSTSKAFCFLPLEIETGMPLHINGHFILDQGSRRHLWNEKQGFRRSFNEAILENVVAPAYVKALEHVKKCICKEKSSSAAKEMLKCFHSLFPLFSKASNEYWRFLTKMVYRSIRKEQHELFVIEMPADPKRQINVSMTLKWVSLSTGEEFNPPVFNNMGQTFKVYHHILTPLLKKLGLKLLDTPDFIFNSIRQCELEVQMIDPDIVSRFLCSYKRNSANKCRINEVLYKPLTGMDIDVKNTNIETIQNANIILHYLEKVQDLQLEGLPLLVTEDGCLREFTSSKPVFLSRYSCLFQRSADKFIHHLQLKYENDSSQRDVLAKPLGDISGQDKVVGIFRENDTRWCANAVFKILYPADVTSILSISLESKFRHSLKLPWDTKHPSQKWIERFWHMLCDMSSETKEGGRLNVNRKMFRENASIFGRWSLLPVLGKDKNYELLPIENCFQVVDIDSFKSRRNFQQVLKKISSLVLISDSLRNKTDSGTKFNVVSAVSSLISSDKTPGDVLRLLHTSKSELSCLREETEYRSILQFLSSNLDEMLENESLPEIRQRLMDLPLYPTHYTELVTLVHKKSILILHDKYVIPKEGIYEWTVKCGFYIIKGFEEICTLCKRLRIGQIIEPYDLCHKYLDTFDFIPQSYRIQHLRYIRDVLLEKSPFSNYKQEQQKLISKLKESACIRIKETLKKASEFYSRNKEVFKLCCRDTELLPDNYCSPEWIHFMQISGLITAVADHDLIRFATQMELNSNIVSQHDLELKSKVLVRKFLQHMSKYEHKQSIKGSKKKRIWTNETKSRMSTIRFIVRHSVKESLRNIHKQHGNIKLLICYSGAVSMCHENICWTTMNLLPDWACPADQDSFKDSFQKELGICQRPPLDAVVQHLINICENGKANLVSEELMGAIYESLNSYENLLSHLDKLSDASIIHIPEEKQFVKPNQIFTESNIADLRPYIFKAPIAYGKYFKTLFRKLGVQERPTFHHFLMIFQRMKYDGFDFSVLCRVIHTITLIEPPFTDVNDVLFLPNTEHELVDSRILVVSDNNYLEKRLGNQHGLEFFIKLRDLGIQSTKLLINRIPQALRPLQLSKIVQEQIDEDDIVLTVSELADRLENYIHSQEFLRGILRLANHVRSQKGMTFQERECIAIVRTFQNTSFKAVKGLKSYLVLNNQIIPNTGENKTCFYRKNEMDIYIFYIVADITTTGLHRVLTTNGGLANFIDECTENALGNNIQYISALFNAMCKPEQIQRNLDQILIDAFEITGNVSAMMIPRPGTYLCEDMYSLLNQDLTKFSEQESVPVVVEENETGTEINEPKYIFCRVLRRVKPMFSEIPGSEEYAVDIDALDKRPLTVQGFKLYKLLHQGPQCRLDDWKIVPQHEHHKRLETIIHQIWNLPERDRRTIIKRMWLHLDPCNQEEEMGFCSEMRTCLEHKLLSDDKYDPFEDNNSSNTEQGIEREATRTWFKLFKASDADVSKRALEYSNNWANQLENRGNPIHDERRGQTWLQQAITDLIAAETFLPVAGNTEDGLYTYSWICFMCHRSTEKALKAAWYFKDAREAGSQGHNILELADGLGSEIVTEVRRLDCLLGHHTRTQYPADYGNRLPATDTAYSNESSEKAIQYTRLIVNYVKNTCGGMTEEDEDNLTE</sequence>
<proteinExistence type="predicted"/>
<dbReference type="Proteomes" id="UP001195483">
    <property type="component" value="Unassembled WGS sequence"/>
</dbReference>
<dbReference type="SUPFAM" id="SSF55874">
    <property type="entry name" value="ATPase domain of HSP90 chaperone/DNA topoisomerase II/histidine kinase"/>
    <property type="match status" value="1"/>
</dbReference>
<dbReference type="InterPro" id="IPR052972">
    <property type="entry name" value="Sacsin_chaperone_reg"/>
</dbReference>
<evidence type="ECO:0000313" key="4">
    <source>
        <dbReference type="Proteomes" id="UP001195483"/>
    </source>
</evidence>
<reference evidence="3" key="1">
    <citation type="journal article" date="2021" name="Genome Biol. Evol.">
        <title>A High-Quality Reference Genome for a Parasitic Bivalve with Doubly Uniparental Inheritance (Bivalvia: Unionida).</title>
        <authorList>
            <person name="Smith C.H."/>
        </authorList>
    </citation>
    <scope>NUCLEOTIDE SEQUENCE</scope>
    <source>
        <strain evidence="3">CHS0354</strain>
    </source>
</reference>
<name>A0AAE0S1S9_9BIVA</name>
<dbReference type="Pfam" id="PF25794">
    <property type="entry name" value="SACS"/>
    <property type="match status" value="1"/>
</dbReference>
<gene>
    <name evidence="3" type="ORF">CHS0354_026094</name>
</gene>
<evidence type="ECO:0008006" key="5">
    <source>
        <dbReference type="Google" id="ProtNLM"/>
    </source>
</evidence>
<evidence type="ECO:0000259" key="1">
    <source>
        <dbReference type="Pfam" id="PF05168"/>
    </source>
</evidence>
<protein>
    <recommendedName>
        <fullName evidence="5">Sacsin</fullName>
    </recommendedName>
</protein>
<dbReference type="InterPro" id="IPR036890">
    <property type="entry name" value="HATPase_C_sf"/>
</dbReference>
<evidence type="ECO:0000313" key="3">
    <source>
        <dbReference type="EMBL" id="KAK3583508.1"/>
    </source>
</evidence>
<organism evidence="3 4">
    <name type="scientific">Potamilus streckersoni</name>
    <dbReference type="NCBI Taxonomy" id="2493646"/>
    <lineage>
        <taxon>Eukaryota</taxon>
        <taxon>Metazoa</taxon>
        <taxon>Spiralia</taxon>
        <taxon>Lophotrochozoa</taxon>
        <taxon>Mollusca</taxon>
        <taxon>Bivalvia</taxon>
        <taxon>Autobranchia</taxon>
        <taxon>Heteroconchia</taxon>
        <taxon>Palaeoheterodonta</taxon>
        <taxon>Unionida</taxon>
        <taxon>Unionoidea</taxon>
        <taxon>Unionidae</taxon>
        <taxon>Ambleminae</taxon>
        <taxon>Lampsilini</taxon>
        <taxon>Potamilus</taxon>
    </lineage>
</organism>
<dbReference type="SUPFAM" id="SSF81593">
    <property type="entry name" value="Nucleotidyltransferase substrate binding subunit/domain"/>
    <property type="match status" value="1"/>
</dbReference>
<dbReference type="Pfam" id="PF05168">
    <property type="entry name" value="HEPN"/>
    <property type="match status" value="1"/>
</dbReference>
<feature type="domain" description="Sacsin/Nov" evidence="2">
    <location>
        <begin position="1275"/>
        <end position="1512"/>
    </location>
</feature>
<reference evidence="3" key="2">
    <citation type="journal article" date="2021" name="Genome Biol. Evol.">
        <title>Developing a high-quality reference genome for a parasitic bivalve with doubly uniparental inheritance (Bivalvia: Unionida).</title>
        <authorList>
            <person name="Smith C.H."/>
        </authorList>
    </citation>
    <scope>NUCLEOTIDE SEQUENCE</scope>
    <source>
        <strain evidence="3">CHS0354</strain>
        <tissue evidence="3">Mantle</tissue>
    </source>
</reference>
<comment type="caution">
    <text evidence="3">The sequence shown here is derived from an EMBL/GenBank/DDBJ whole genome shotgun (WGS) entry which is preliminary data.</text>
</comment>
<dbReference type="Gene3D" id="1.20.120.330">
    <property type="entry name" value="Nucleotidyltransferases domain 2"/>
    <property type="match status" value="1"/>
</dbReference>
<dbReference type="PANTHER" id="PTHR15600:SF42">
    <property type="entry name" value="SACSIN"/>
    <property type="match status" value="1"/>
</dbReference>
<dbReference type="EMBL" id="JAEAOA010001560">
    <property type="protein sequence ID" value="KAK3583508.1"/>
    <property type="molecule type" value="Genomic_DNA"/>
</dbReference>
<dbReference type="NCBIfam" id="NF047352">
    <property type="entry name" value="P_loop_sacsin"/>
    <property type="match status" value="1"/>
</dbReference>
<dbReference type="InterPro" id="IPR007842">
    <property type="entry name" value="HEPN_dom"/>
</dbReference>
<dbReference type="InterPro" id="IPR058210">
    <property type="entry name" value="SACS/Nov_dom"/>
</dbReference>
<keyword evidence="4" id="KW-1185">Reference proteome</keyword>
<dbReference type="PANTHER" id="PTHR15600">
    <property type="entry name" value="SACSIN"/>
    <property type="match status" value="1"/>
</dbReference>
<reference evidence="3" key="3">
    <citation type="submission" date="2023-05" db="EMBL/GenBank/DDBJ databases">
        <authorList>
            <person name="Smith C.H."/>
        </authorList>
    </citation>
    <scope>NUCLEOTIDE SEQUENCE</scope>
    <source>
        <strain evidence="3">CHS0354</strain>
        <tissue evidence="3">Mantle</tissue>
    </source>
</reference>
<feature type="domain" description="HEPN" evidence="1">
    <location>
        <begin position="3124"/>
        <end position="3253"/>
    </location>
</feature>
<evidence type="ECO:0000259" key="2">
    <source>
        <dbReference type="Pfam" id="PF25794"/>
    </source>
</evidence>
<dbReference type="GO" id="GO:0030544">
    <property type="term" value="F:Hsp70 protein binding"/>
    <property type="evidence" value="ECO:0007669"/>
    <property type="project" value="TreeGrafter"/>
</dbReference>